<accession>A0A6J2XXS7</accession>
<dbReference type="Pfam" id="PF15998">
    <property type="entry name" value="DUF4773"/>
    <property type="match status" value="1"/>
</dbReference>
<proteinExistence type="predicted"/>
<dbReference type="Proteomes" id="UP000504635">
    <property type="component" value="Unplaced"/>
</dbReference>
<dbReference type="PANTHER" id="PTHR36299:SF1">
    <property type="entry name" value="DUF4773 DOMAIN-CONTAINING PROTEIN"/>
    <property type="match status" value="1"/>
</dbReference>
<dbReference type="OrthoDB" id="5952164at2759"/>
<keyword evidence="1" id="KW-0732">Signal</keyword>
<evidence type="ECO:0000313" key="4">
    <source>
        <dbReference type="RefSeq" id="XP_030756318.1"/>
    </source>
</evidence>
<protein>
    <submittedName>
        <fullName evidence="4">Uncharacterized protein LOC115882403</fullName>
    </submittedName>
</protein>
<gene>
    <name evidence="4" type="primary">LOC115882403</name>
</gene>
<dbReference type="PANTHER" id="PTHR36299">
    <property type="entry name" value="AGAP008005-PA"/>
    <property type="match status" value="1"/>
</dbReference>
<sequence length="252" mass="28325">MEYWFLVFVVHFLGCVRCYYEADADTSPVPNIYYEPQSGKSFRLSSIENVLINRMTNDGSGDETQPVAHVKSTAQKWGGNALTRRLAYRSNGCTCQGFICGCCLGINLNQFQFNREGCMNFTYEPQEFAVTMNMVMDGNSVFSYTFSAKNPPPLCIPVPIPYVPLQVETCARLYDIYTPGQNLHMCFDFETRIERATVLVLHFDCMRMGNDGVAFVKPGDVGALPPSLTTPSSQLDSDVYDQVTEIKKNNQE</sequence>
<reference evidence="4" key="1">
    <citation type="submission" date="2025-08" db="UniProtKB">
        <authorList>
            <consortium name="RefSeq"/>
        </authorList>
    </citation>
    <scope>IDENTIFICATION</scope>
    <source>
        <tissue evidence="4">Gonads</tissue>
    </source>
</reference>
<dbReference type="InParanoid" id="A0A6J2XXS7"/>
<dbReference type="GeneID" id="115882403"/>
<dbReference type="RefSeq" id="XP_030756318.1">
    <property type="nucleotide sequence ID" value="XM_030900458.1"/>
</dbReference>
<feature type="domain" description="DUF4773" evidence="2">
    <location>
        <begin position="93"/>
        <end position="212"/>
    </location>
</feature>
<dbReference type="AlphaFoldDB" id="A0A6J2XXS7"/>
<name>A0A6J2XXS7_SITOR</name>
<organism evidence="3 4">
    <name type="scientific">Sitophilus oryzae</name>
    <name type="common">Rice weevil</name>
    <name type="synonym">Curculio oryzae</name>
    <dbReference type="NCBI Taxonomy" id="7048"/>
    <lineage>
        <taxon>Eukaryota</taxon>
        <taxon>Metazoa</taxon>
        <taxon>Ecdysozoa</taxon>
        <taxon>Arthropoda</taxon>
        <taxon>Hexapoda</taxon>
        <taxon>Insecta</taxon>
        <taxon>Pterygota</taxon>
        <taxon>Neoptera</taxon>
        <taxon>Endopterygota</taxon>
        <taxon>Coleoptera</taxon>
        <taxon>Polyphaga</taxon>
        <taxon>Cucujiformia</taxon>
        <taxon>Curculionidae</taxon>
        <taxon>Dryophthorinae</taxon>
        <taxon>Sitophilus</taxon>
    </lineage>
</organism>
<feature type="chain" id="PRO_5027075297" evidence="1">
    <location>
        <begin position="19"/>
        <end position="252"/>
    </location>
</feature>
<dbReference type="InterPro" id="IPR031941">
    <property type="entry name" value="DUF4773"/>
</dbReference>
<keyword evidence="3" id="KW-1185">Reference proteome</keyword>
<dbReference type="KEGG" id="soy:115882403"/>
<evidence type="ECO:0000259" key="2">
    <source>
        <dbReference type="Pfam" id="PF15998"/>
    </source>
</evidence>
<evidence type="ECO:0000256" key="1">
    <source>
        <dbReference type="SAM" id="SignalP"/>
    </source>
</evidence>
<evidence type="ECO:0000313" key="3">
    <source>
        <dbReference type="Proteomes" id="UP000504635"/>
    </source>
</evidence>
<feature type="signal peptide" evidence="1">
    <location>
        <begin position="1"/>
        <end position="18"/>
    </location>
</feature>